<dbReference type="GO" id="GO:0005886">
    <property type="term" value="C:plasma membrane"/>
    <property type="evidence" value="ECO:0007669"/>
    <property type="project" value="InterPro"/>
</dbReference>
<dbReference type="EMBL" id="CAEZXB010000004">
    <property type="protein sequence ID" value="CAB4670361.1"/>
    <property type="molecule type" value="Genomic_DNA"/>
</dbReference>
<protein>
    <submittedName>
        <fullName evidence="2">Unannotated protein</fullName>
    </submittedName>
</protein>
<dbReference type="EMBL" id="CAFBAA010000010">
    <property type="protein sequence ID" value="CAB4842152.1"/>
    <property type="molecule type" value="Genomic_DNA"/>
</dbReference>
<evidence type="ECO:0000313" key="3">
    <source>
        <dbReference type="EMBL" id="CAB4682571.1"/>
    </source>
</evidence>
<feature type="transmembrane region" description="Helical" evidence="1">
    <location>
        <begin position="96"/>
        <end position="122"/>
    </location>
</feature>
<evidence type="ECO:0000313" key="2">
    <source>
        <dbReference type="EMBL" id="CAB4670361.1"/>
    </source>
</evidence>
<dbReference type="PANTHER" id="PTHR34295:SF1">
    <property type="entry name" value="BIOTIN TRANSPORTER BIOY"/>
    <property type="match status" value="1"/>
</dbReference>
<feature type="transmembrane region" description="Helical" evidence="1">
    <location>
        <begin position="67"/>
        <end position="90"/>
    </location>
</feature>
<dbReference type="PIRSF" id="PIRSF016661">
    <property type="entry name" value="BioY"/>
    <property type="match status" value="1"/>
</dbReference>
<sequence length="199" mass="20735">MTTLAHPLRLALTPRTARLSRSVTNTLLITAGVGFMSAMAQVAIQPAGWPVPITGQTLGMLLISTSYGYALGVSTLGAYLLIGALGAPIFSQGNSGFAALFGPTGGYLFGMLLASFAVGYLAERKWDSKVPTALLQMLIGEALIFIPGVLMLAASYHMGLGDAFYNGCVKFLGVEGIKIALAGTLLPGIWAVLARLRAK</sequence>
<organism evidence="2">
    <name type="scientific">freshwater metagenome</name>
    <dbReference type="NCBI Taxonomy" id="449393"/>
    <lineage>
        <taxon>unclassified sequences</taxon>
        <taxon>metagenomes</taxon>
        <taxon>ecological metagenomes</taxon>
    </lineage>
</organism>
<evidence type="ECO:0000313" key="5">
    <source>
        <dbReference type="EMBL" id="CAB5077428.1"/>
    </source>
</evidence>
<dbReference type="EMBL" id="CAEZXN010000001">
    <property type="protein sequence ID" value="CAB4682571.1"/>
    <property type="molecule type" value="Genomic_DNA"/>
</dbReference>
<name>A0A6J6M872_9ZZZZ</name>
<dbReference type="Gene3D" id="1.10.1760.20">
    <property type="match status" value="1"/>
</dbReference>
<gene>
    <name evidence="2" type="ORF">UFOPK2342_00398</name>
    <name evidence="3" type="ORF">UFOPK2423_00041</name>
    <name evidence="4" type="ORF">UFOPK3266_00561</name>
    <name evidence="5" type="ORF">UFOPK4367_01235</name>
</gene>
<dbReference type="AlphaFoldDB" id="A0A6J6M872"/>
<keyword evidence="1" id="KW-0812">Transmembrane</keyword>
<keyword evidence="1" id="KW-0472">Membrane</keyword>
<dbReference type="EMBL" id="CAFBRC010000096">
    <property type="protein sequence ID" value="CAB5077428.1"/>
    <property type="molecule type" value="Genomic_DNA"/>
</dbReference>
<evidence type="ECO:0000313" key="4">
    <source>
        <dbReference type="EMBL" id="CAB4842152.1"/>
    </source>
</evidence>
<dbReference type="InterPro" id="IPR003784">
    <property type="entry name" value="BioY"/>
</dbReference>
<proteinExistence type="predicted"/>
<feature type="transmembrane region" description="Helical" evidence="1">
    <location>
        <begin position="176"/>
        <end position="196"/>
    </location>
</feature>
<accession>A0A6J6M872</accession>
<dbReference type="Pfam" id="PF02632">
    <property type="entry name" value="BioY"/>
    <property type="match status" value="1"/>
</dbReference>
<dbReference type="GO" id="GO:0015225">
    <property type="term" value="F:biotin transmembrane transporter activity"/>
    <property type="evidence" value="ECO:0007669"/>
    <property type="project" value="InterPro"/>
</dbReference>
<feature type="transmembrane region" description="Helical" evidence="1">
    <location>
        <begin position="134"/>
        <end position="156"/>
    </location>
</feature>
<reference evidence="2" key="1">
    <citation type="submission" date="2020-05" db="EMBL/GenBank/DDBJ databases">
        <authorList>
            <person name="Chiriac C."/>
            <person name="Salcher M."/>
            <person name="Ghai R."/>
            <person name="Kavagutti S V."/>
        </authorList>
    </citation>
    <scope>NUCLEOTIDE SEQUENCE</scope>
</reference>
<keyword evidence="1" id="KW-1133">Transmembrane helix</keyword>
<evidence type="ECO:0000256" key="1">
    <source>
        <dbReference type="SAM" id="Phobius"/>
    </source>
</evidence>
<dbReference type="PANTHER" id="PTHR34295">
    <property type="entry name" value="BIOTIN TRANSPORTER BIOY"/>
    <property type="match status" value="1"/>
</dbReference>